<evidence type="ECO:0000313" key="2">
    <source>
        <dbReference type="Proteomes" id="UP000315369"/>
    </source>
</evidence>
<keyword evidence="2" id="KW-1185">Reference proteome</keyword>
<evidence type="ECO:0000313" key="1">
    <source>
        <dbReference type="EMBL" id="TQF08728.1"/>
    </source>
</evidence>
<dbReference type="SUPFAM" id="SSF55729">
    <property type="entry name" value="Acyl-CoA N-acyltransferases (Nat)"/>
    <property type="match status" value="1"/>
</dbReference>
<dbReference type="OrthoDB" id="5519990at2"/>
<reference evidence="1 2" key="1">
    <citation type="submission" date="2019-06" db="EMBL/GenBank/DDBJ databases">
        <authorList>
            <person name="Livingstone P."/>
            <person name="Whitworth D."/>
        </authorList>
    </citation>
    <scope>NUCLEOTIDE SEQUENCE [LARGE SCALE GENOMIC DNA]</scope>
    <source>
        <strain evidence="1 2">AM401</strain>
    </source>
</reference>
<sequence>MATNVPTLLIEGYSADELLRMPAEELEAFAFTGEALILRVGSGELLGRFRRLPDRLEVELAQVDRGGEGILLALWRLARQLASARGLTQVEWIVHAVHCARPNLKLRRVLERRGFVVRELPGRGSAYHFIDTV</sequence>
<dbReference type="EMBL" id="VIFM01000466">
    <property type="protein sequence ID" value="TQF08728.1"/>
    <property type="molecule type" value="Genomic_DNA"/>
</dbReference>
<dbReference type="InterPro" id="IPR016181">
    <property type="entry name" value="Acyl_CoA_acyltransferase"/>
</dbReference>
<gene>
    <name evidence="1" type="ORF">FJV41_48350</name>
</gene>
<organism evidence="1 2">
    <name type="scientific">Myxococcus llanfairpwllgwyngyllgogerychwyrndrobwllllantysiliogogogochensis</name>
    <dbReference type="NCBI Taxonomy" id="2590453"/>
    <lineage>
        <taxon>Bacteria</taxon>
        <taxon>Pseudomonadati</taxon>
        <taxon>Myxococcota</taxon>
        <taxon>Myxococcia</taxon>
        <taxon>Myxococcales</taxon>
        <taxon>Cystobacterineae</taxon>
        <taxon>Myxococcaceae</taxon>
        <taxon>Myxococcus</taxon>
    </lineage>
</organism>
<dbReference type="AlphaFoldDB" id="A0A540WI92"/>
<evidence type="ECO:0008006" key="3">
    <source>
        <dbReference type="Google" id="ProtNLM"/>
    </source>
</evidence>
<name>A0A540WI92_9BACT</name>
<accession>A0A540WI92</accession>
<comment type="caution">
    <text evidence="1">The sequence shown here is derived from an EMBL/GenBank/DDBJ whole genome shotgun (WGS) entry which is preliminary data.</text>
</comment>
<protein>
    <recommendedName>
        <fullName evidence="3">N-acetyltransferase domain-containing protein</fullName>
    </recommendedName>
</protein>
<dbReference type="Proteomes" id="UP000315369">
    <property type="component" value="Unassembled WGS sequence"/>
</dbReference>
<proteinExistence type="predicted"/>